<evidence type="ECO:0008006" key="4">
    <source>
        <dbReference type="Google" id="ProtNLM"/>
    </source>
</evidence>
<reference evidence="2" key="1">
    <citation type="submission" date="2022-10" db="EMBL/GenBank/DDBJ databases">
        <title>Puccinia triticina Genome sequencing and assembly.</title>
        <authorList>
            <person name="Li C."/>
        </authorList>
    </citation>
    <scope>NUCLEOTIDE SEQUENCE</scope>
    <source>
        <strain evidence="2">Pt15</strain>
    </source>
</reference>
<dbReference type="RefSeq" id="XP_053022230.1">
    <property type="nucleotide sequence ID" value="XM_053171006.1"/>
</dbReference>
<sequence>MHIHIYAKWKAPPAAHNPSQPPECKSSRRPTSSHLDDIQSSLSPFKQQTQERLSKMISKPIWSLSRLAVRSRIPLSATLPARASPFLRSSPQACSQILSAQRHFSVGPVSRSAGETDSQLVDKLEAEISYEKDAESTEDPQWLKEFKADGTFQITDKPGSDEVTLTRKFGNEHIRIVFSCSDSETDEINDELEEESEDDDKEAIGNCRIRTAISIMKPGKGGMVIDSSTDGASFDIDNVSFYDDEKLALDETHESDWKRRGLYFGPTFVDLDEELQRSFAEFLEERAIGSELAAVVLDLADHKEQKEYVNWLDKMSKFIKA</sequence>
<dbReference type="InterPro" id="IPR036561">
    <property type="entry name" value="MAM33_sf"/>
</dbReference>
<dbReference type="Gene3D" id="3.10.280.10">
    <property type="entry name" value="Mitochondrial glycoprotein"/>
    <property type="match status" value="1"/>
</dbReference>
<dbReference type="Proteomes" id="UP001164743">
    <property type="component" value="Chromosome 7A"/>
</dbReference>
<evidence type="ECO:0000256" key="1">
    <source>
        <dbReference type="SAM" id="MobiDB-lite"/>
    </source>
</evidence>
<keyword evidence="3" id="KW-1185">Reference proteome</keyword>
<evidence type="ECO:0000313" key="2">
    <source>
        <dbReference type="EMBL" id="WAQ86675.1"/>
    </source>
</evidence>
<organism evidence="2 3">
    <name type="scientific">Puccinia triticina</name>
    <dbReference type="NCBI Taxonomy" id="208348"/>
    <lineage>
        <taxon>Eukaryota</taxon>
        <taxon>Fungi</taxon>
        <taxon>Dikarya</taxon>
        <taxon>Basidiomycota</taxon>
        <taxon>Pucciniomycotina</taxon>
        <taxon>Pucciniomycetes</taxon>
        <taxon>Pucciniales</taxon>
        <taxon>Pucciniaceae</taxon>
        <taxon>Puccinia</taxon>
    </lineage>
</organism>
<dbReference type="Pfam" id="PF02330">
    <property type="entry name" value="MAM33"/>
    <property type="match status" value="1"/>
</dbReference>
<dbReference type="EMBL" id="CP110427">
    <property type="protein sequence ID" value="WAQ86675.1"/>
    <property type="molecule type" value="Genomic_DNA"/>
</dbReference>
<protein>
    <recommendedName>
        <fullName evidence="4">Mitochondrial glyco protein</fullName>
    </recommendedName>
</protein>
<dbReference type="PANTHER" id="PTHR10826">
    <property type="entry name" value="COMPLEMENT COMPONENT 1"/>
    <property type="match status" value="1"/>
</dbReference>
<evidence type="ECO:0000313" key="3">
    <source>
        <dbReference type="Proteomes" id="UP001164743"/>
    </source>
</evidence>
<dbReference type="GeneID" id="77811901"/>
<feature type="compositionally biased region" description="Polar residues" evidence="1">
    <location>
        <begin position="29"/>
        <end position="50"/>
    </location>
</feature>
<feature type="region of interest" description="Disordered" evidence="1">
    <location>
        <begin position="1"/>
        <end position="50"/>
    </location>
</feature>
<dbReference type="SUPFAM" id="SSF54529">
    <property type="entry name" value="Mitochondrial glycoprotein MAM33-like"/>
    <property type="match status" value="1"/>
</dbReference>
<dbReference type="InterPro" id="IPR003428">
    <property type="entry name" value="MAM33"/>
</dbReference>
<accession>A0ABY7CSE0</accession>
<dbReference type="PANTHER" id="PTHR10826:SF1">
    <property type="entry name" value="COMPLEMENT COMPONENT 1 Q SUBCOMPONENT-BINDING PROTEIN, MITOCHONDRIAL"/>
    <property type="match status" value="1"/>
</dbReference>
<name>A0ABY7CSE0_9BASI</name>
<proteinExistence type="predicted"/>
<gene>
    <name evidence="2" type="ORF">PtA15_7A403</name>
</gene>